<evidence type="ECO:0000256" key="2">
    <source>
        <dbReference type="ARBA" id="ARBA00022771"/>
    </source>
</evidence>
<dbReference type="SUPFAM" id="SSF109635">
    <property type="entry name" value="DnaK suppressor protein DksA, alpha-hairpin domain"/>
    <property type="match status" value="1"/>
</dbReference>
<evidence type="ECO:0000313" key="8">
    <source>
        <dbReference type="Proteomes" id="UP000319514"/>
    </source>
</evidence>
<proteinExistence type="predicted"/>
<evidence type="ECO:0000256" key="5">
    <source>
        <dbReference type="SAM" id="MobiDB-lite"/>
    </source>
</evidence>
<feature type="zinc finger region" description="dksA C4-type" evidence="4">
    <location>
        <begin position="109"/>
        <end position="133"/>
    </location>
</feature>
<feature type="domain" description="Zinc finger DksA/TraR C4-type" evidence="6">
    <location>
        <begin position="104"/>
        <end position="136"/>
    </location>
</feature>
<dbReference type="Gene3D" id="1.20.120.910">
    <property type="entry name" value="DksA, coiled-coil domain"/>
    <property type="match status" value="1"/>
</dbReference>
<keyword evidence="3" id="KW-0862">Zinc</keyword>
<keyword evidence="8" id="KW-1185">Reference proteome</keyword>
<name>A0A542ZNG7_9MICO</name>
<dbReference type="InterPro" id="IPR020458">
    <property type="entry name" value="Znf_DskA_TraR_CS"/>
</dbReference>
<gene>
    <name evidence="7" type="ORF">FB474_3303</name>
</gene>
<keyword evidence="1" id="KW-0479">Metal-binding</keyword>
<evidence type="ECO:0000313" key="7">
    <source>
        <dbReference type="EMBL" id="TQL61882.1"/>
    </source>
</evidence>
<keyword evidence="2" id="KW-0863">Zinc-finger</keyword>
<dbReference type="PANTHER" id="PTHR33823:SF4">
    <property type="entry name" value="GENERAL STRESS PROTEIN 16O"/>
    <property type="match status" value="1"/>
</dbReference>
<reference evidence="7 8" key="1">
    <citation type="submission" date="2019-06" db="EMBL/GenBank/DDBJ databases">
        <title>Sequencing the genomes of 1000 actinobacteria strains.</title>
        <authorList>
            <person name="Klenk H.-P."/>
        </authorList>
    </citation>
    <scope>NUCLEOTIDE SEQUENCE [LARGE SCALE GENOMIC DNA]</scope>
    <source>
        <strain evidence="7 8">DSM 18082</strain>
    </source>
</reference>
<dbReference type="PROSITE" id="PS51128">
    <property type="entry name" value="ZF_DKSA_2"/>
    <property type="match status" value="1"/>
</dbReference>
<dbReference type="EMBL" id="VFOQ01000001">
    <property type="protein sequence ID" value="TQL61882.1"/>
    <property type="molecule type" value="Genomic_DNA"/>
</dbReference>
<dbReference type="AlphaFoldDB" id="A0A542ZNG7"/>
<feature type="region of interest" description="Disordered" evidence="5">
    <location>
        <begin position="1"/>
        <end position="20"/>
    </location>
</feature>
<dbReference type="Proteomes" id="UP000319514">
    <property type="component" value="Unassembled WGS sequence"/>
</dbReference>
<organism evidence="7 8">
    <name type="scientific">Oryzihumus leptocrescens</name>
    <dbReference type="NCBI Taxonomy" id="297536"/>
    <lineage>
        <taxon>Bacteria</taxon>
        <taxon>Bacillati</taxon>
        <taxon>Actinomycetota</taxon>
        <taxon>Actinomycetes</taxon>
        <taxon>Micrococcales</taxon>
        <taxon>Intrasporangiaceae</taxon>
        <taxon>Oryzihumus</taxon>
    </lineage>
</organism>
<protein>
    <submittedName>
        <fullName evidence="7">TraR/DksA family transcriptional regulator</fullName>
    </submittedName>
</protein>
<dbReference type="GO" id="GO:0008270">
    <property type="term" value="F:zinc ion binding"/>
    <property type="evidence" value="ECO:0007669"/>
    <property type="project" value="UniProtKB-KW"/>
</dbReference>
<dbReference type="Pfam" id="PF01258">
    <property type="entry name" value="zf-dskA_traR"/>
    <property type="match status" value="1"/>
</dbReference>
<comment type="caution">
    <text evidence="7">The sequence shown here is derived from an EMBL/GenBank/DDBJ whole genome shotgun (WGS) entry which is preliminary data.</text>
</comment>
<accession>A0A542ZNG7</accession>
<evidence type="ECO:0000256" key="3">
    <source>
        <dbReference type="ARBA" id="ARBA00022833"/>
    </source>
</evidence>
<dbReference type="PANTHER" id="PTHR33823">
    <property type="entry name" value="RNA POLYMERASE-BINDING TRANSCRIPTION FACTOR DKSA-RELATED"/>
    <property type="match status" value="1"/>
</dbReference>
<dbReference type="SUPFAM" id="SSF57716">
    <property type="entry name" value="Glucocorticoid receptor-like (DNA-binding domain)"/>
    <property type="match status" value="1"/>
</dbReference>
<evidence type="ECO:0000256" key="1">
    <source>
        <dbReference type="ARBA" id="ARBA00022723"/>
    </source>
</evidence>
<dbReference type="InterPro" id="IPR037187">
    <property type="entry name" value="DnaK_N"/>
</dbReference>
<dbReference type="InterPro" id="IPR000962">
    <property type="entry name" value="Znf_DskA_TraR"/>
</dbReference>
<dbReference type="PROSITE" id="PS01102">
    <property type="entry name" value="ZF_DKSA_1"/>
    <property type="match status" value="1"/>
</dbReference>
<evidence type="ECO:0000259" key="6">
    <source>
        <dbReference type="Pfam" id="PF01258"/>
    </source>
</evidence>
<evidence type="ECO:0000256" key="4">
    <source>
        <dbReference type="PROSITE-ProRule" id="PRU00510"/>
    </source>
</evidence>
<sequence>MARSVGHPMTAQSEPAVPAVPADDFTAARAVLAEEREELVSRIASLSRDVDVIIEASQDVSTDDEHDPDGATIAYERAQVAALLDQARSHLADCEVAEERLAAGTYGVCERCGGTIGAARLEARPAARTCISCAAARRG</sequence>